<feature type="domain" description="Radical SAM core" evidence="7">
    <location>
        <begin position="1"/>
        <end position="233"/>
    </location>
</feature>
<dbReference type="HOGENOM" id="CLU_057482_0_0_0"/>
<dbReference type="RefSeq" id="WP_013387952.1">
    <property type="nucleotide sequence ID" value="NC_014632.1"/>
</dbReference>
<dbReference type="EMBL" id="CP002281">
    <property type="protein sequence ID" value="ADO83285.1"/>
    <property type="molecule type" value="Genomic_DNA"/>
</dbReference>
<comment type="cofactor">
    <cofactor evidence="1">
        <name>[4Fe-4S] cluster</name>
        <dbReference type="ChEBI" id="CHEBI:49883"/>
    </cofactor>
</comment>
<accession>E3H854</accession>
<evidence type="ECO:0000256" key="2">
    <source>
        <dbReference type="ARBA" id="ARBA00022485"/>
    </source>
</evidence>
<keyword evidence="2" id="KW-0004">4Fe-4S</keyword>
<dbReference type="SFLD" id="SFLDG01082">
    <property type="entry name" value="B12-binding_domain_containing"/>
    <property type="match status" value="1"/>
</dbReference>
<dbReference type="FunFam" id="3.80.30.20:FF:000016">
    <property type="entry name" value="Oxygen-independent coproporphyrinogen III oxidase"/>
    <property type="match status" value="1"/>
</dbReference>
<dbReference type="PANTHER" id="PTHR11135:SF0">
    <property type="entry name" value="ELONGATOR COMPLEX PROTEIN 3"/>
    <property type="match status" value="1"/>
</dbReference>
<dbReference type="KEGG" id="ipo:Ilyop_1505"/>
<evidence type="ECO:0000256" key="1">
    <source>
        <dbReference type="ARBA" id="ARBA00001966"/>
    </source>
</evidence>
<dbReference type="eggNOG" id="COG1243">
    <property type="taxonomic scope" value="Bacteria"/>
</dbReference>
<dbReference type="Pfam" id="PF16199">
    <property type="entry name" value="Radical_SAM_C"/>
    <property type="match status" value="1"/>
</dbReference>
<dbReference type="GO" id="GO:0003824">
    <property type="term" value="F:catalytic activity"/>
    <property type="evidence" value="ECO:0007669"/>
    <property type="project" value="InterPro"/>
</dbReference>
<dbReference type="GO" id="GO:0002926">
    <property type="term" value="P:tRNA wobble base 5-methoxycarbonylmethyl-2-thiouridinylation"/>
    <property type="evidence" value="ECO:0007669"/>
    <property type="project" value="TreeGrafter"/>
</dbReference>
<organism evidence="8 9">
    <name type="scientific">Ilyobacter polytropus (strain ATCC 51220 / DSM 2926 / LMG 16218 / CuHBu1)</name>
    <dbReference type="NCBI Taxonomy" id="572544"/>
    <lineage>
        <taxon>Bacteria</taxon>
        <taxon>Fusobacteriati</taxon>
        <taxon>Fusobacteriota</taxon>
        <taxon>Fusobacteriia</taxon>
        <taxon>Fusobacteriales</taxon>
        <taxon>Fusobacteriaceae</taxon>
        <taxon>Ilyobacter</taxon>
    </lineage>
</organism>
<evidence type="ECO:0000256" key="6">
    <source>
        <dbReference type="ARBA" id="ARBA00023014"/>
    </source>
</evidence>
<keyword evidence="6" id="KW-0411">Iron-sulfur</keyword>
<dbReference type="InterPro" id="IPR032432">
    <property type="entry name" value="Radical_SAM_C"/>
</dbReference>
<keyword evidence="4" id="KW-0479">Metal-binding</keyword>
<dbReference type="InterPro" id="IPR006638">
    <property type="entry name" value="Elp3/MiaA/NifB-like_rSAM"/>
</dbReference>
<dbReference type="PROSITE" id="PS51918">
    <property type="entry name" value="RADICAL_SAM"/>
    <property type="match status" value="1"/>
</dbReference>
<dbReference type="InterPro" id="IPR058240">
    <property type="entry name" value="rSAM_sf"/>
</dbReference>
<keyword evidence="3" id="KW-0949">S-adenosyl-L-methionine</keyword>
<evidence type="ECO:0000256" key="4">
    <source>
        <dbReference type="ARBA" id="ARBA00022723"/>
    </source>
</evidence>
<evidence type="ECO:0000259" key="7">
    <source>
        <dbReference type="PROSITE" id="PS51918"/>
    </source>
</evidence>
<reference evidence="8 9" key="1">
    <citation type="journal article" date="2010" name="Stand. Genomic Sci.">
        <title>Complete genome sequence of Ilyobacter polytropus type strain (CuHbu1).</title>
        <authorList>
            <person name="Sikorski J."/>
            <person name="Chertkov O."/>
            <person name="Lapidus A."/>
            <person name="Nolan M."/>
            <person name="Lucas S."/>
            <person name="Del Rio T.G."/>
            <person name="Tice H."/>
            <person name="Cheng J.F."/>
            <person name="Tapia R."/>
            <person name="Han C."/>
            <person name="Goodwin L."/>
            <person name="Pitluck S."/>
            <person name="Liolios K."/>
            <person name="Ivanova N."/>
            <person name="Mavromatis K."/>
            <person name="Mikhailova N."/>
            <person name="Pati A."/>
            <person name="Chen A."/>
            <person name="Palaniappan K."/>
            <person name="Land M."/>
            <person name="Hauser L."/>
            <person name="Chang Y.J."/>
            <person name="Jeffries C.D."/>
            <person name="Brambilla E."/>
            <person name="Yasawong M."/>
            <person name="Rohde M."/>
            <person name="Pukall R."/>
            <person name="Spring S."/>
            <person name="Goker M."/>
            <person name="Woyke T."/>
            <person name="Bristow J."/>
            <person name="Eisen J.A."/>
            <person name="Markowitz V."/>
            <person name="Hugenholtz P."/>
            <person name="Kyrpides N.C."/>
            <person name="Klenk H.P."/>
        </authorList>
    </citation>
    <scope>NUCLEOTIDE SEQUENCE [LARGE SCALE GENOMIC DNA]</scope>
    <source>
        <strain evidence="9">ATCC 51220 / DSM 2926 / LMG 16218 / CuHBu1</strain>
    </source>
</reference>
<dbReference type="Proteomes" id="UP000006875">
    <property type="component" value="Chromosome"/>
</dbReference>
<dbReference type="OrthoDB" id="9815044at2"/>
<dbReference type="SFLD" id="SFLDS00029">
    <property type="entry name" value="Radical_SAM"/>
    <property type="match status" value="1"/>
</dbReference>
<dbReference type="SMART" id="SM00729">
    <property type="entry name" value="Elp3"/>
    <property type="match status" value="1"/>
</dbReference>
<name>E3H854_ILYPC</name>
<dbReference type="GO" id="GO:0005737">
    <property type="term" value="C:cytoplasm"/>
    <property type="evidence" value="ECO:0007669"/>
    <property type="project" value="TreeGrafter"/>
</dbReference>
<dbReference type="GO" id="GO:0051539">
    <property type="term" value="F:4 iron, 4 sulfur cluster binding"/>
    <property type="evidence" value="ECO:0007669"/>
    <property type="project" value="UniProtKB-KW"/>
</dbReference>
<dbReference type="InterPro" id="IPR007197">
    <property type="entry name" value="rSAM"/>
</dbReference>
<evidence type="ECO:0000313" key="9">
    <source>
        <dbReference type="Proteomes" id="UP000006875"/>
    </source>
</evidence>
<dbReference type="InterPro" id="IPR023404">
    <property type="entry name" value="rSAM_horseshoe"/>
</dbReference>
<dbReference type="AlphaFoldDB" id="E3H854"/>
<dbReference type="SFLD" id="SFLDG01086">
    <property type="entry name" value="elongater_protein-like"/>
    <property type="match status" value="1"/>
</dbReference>
<dbReference type="Pfam" id="PF04055">
    <property type="entry name" value="Radical_SAM"/>
    <property type="match status" value="1"/>
</dbReference>
<evidence type="ECO:0000313" key="8">
    <source>
        <dbReference type="EMBL" id="ADO83285.1"/>
    </source>
</evidence>
<keyword evidence="9" id="KW-1185">Reference proteome</keyword>
<dbReference type="SUPFAM" id="SSF102114">
    <property type="entry name" value="Radical SAM enzymes"/>
    <property type="match status" value="1"/>
</dbReference>
<dbReference type="Gene3D" id="3.80.30.20">
    <property type="entry name" value="tm_1862 like domain"/>
    <property type="match status" value="1"/>
</dbReference>
<evidence type="ECO:0000256" key="5">
    <source>
        <dbReference type="ARBA" id="ARBA00023004"/>
    </source>
</evidence>
<sequence>MKHYNIPVFISHFGCPNSCVFCNQKKITGIETDVTLDELEGIIEDYLKTLPKESRKEVAFFGGTFTGISIDLQRNYLEVVKRYIDRGLIDGIRMSTRPDYISREILLMLKEYGVTTIELGVQSLDPKVLELSGRGYSPEKVYEASLMIKESGINLGIQLMPGLPGSTDEKDFISAKKVVGIGPDMVRIYPTLVINGTQMEKLYYKGSFVPMTLKEAVERVVPIYALFEKEGINIIRVGLQPSEDIREDGVIVSGPFHPSFRELVEGEIYFRFLSQKKDKEGNLHIKANEKNISKIVGNRGINKKNLGKNFKISIDNNLSLKKISVNGNLITREEILNGVIIR</sequence>
<protein>
    <submittedName>
        <fullName evidence="8">Radical SAM domain protein</fullName>
    </submittedName>
</protein>
<dbReference type="CDD" id="cd01335">
    <property type="entry name" value="Radical_SAM"/>
    <property type="match status" value="1"/>
</dbReference>
<evidence type="ECO:0000256" key="3">
    <source>
        <dbReference type="ARBA" id="ARBA00022691"/>
    </source>
</evidence>
<dbReference type="STRING" id="572544.Ilyop_1505"/>
<dbReference type="PANTHER" id="PTHR11135">
    <property type="entry name" value="HISTONE ACETYLTRANSFERASE-RELATED"/>
    <property type="match status" value="1"/>
</dbReference>
<keyword evidence="5" id="KW-0408">Iron</keyword>
<proteinExistence type="predicted"/>
<gene>
    <name evidence="8" type="ordered locus">Ilyop_1505</name>
</gene>
<dbReference type="GO" id="GO:0046872">
    <property type="term" value="F:metal ion binding"/>
    <property type="evidence" value="ECO:0007669"/>
    <property type="project" value="UniProtKB-KW"/>
</dbReference>
<dbReference type="InterPro" id="IPR039661">
    <property type="entry name" value="ELP3"/>
</dbReference>